<dbReference type="SUPFAM" id="SSF51306">
    <property type="entry name" value="LexA/Signal peptidase"/>
    <property type="match status" value="1"/>
</dbReference>
<keyword evidence="11 13" id="KW-0472">Membrane</keyword>
<dbReference type="Pfam" id="PF10502">
    <property type="entry name" value="Peptidase_S26"/>
    <property type="match status" value="1"/>
</dbReference>
<dbReference type="CDD" id="cd06530">
    <property type="entry name" value="S26_SPase_I"/>
    <property type="match status" value="1"/>
</dbReference>
<evidence type="ECO:0000256" key="5">
    <source>
        <dbReference type="ARBA" id="ARBA00019232"/>
    </source>
</evidence>
<reference evidence="16" key="1">
    <citation type="journal article" date="2023" name="Front. Microbiol.">
        <title>Genome analysis of Candidatus Aschnera chinzeii, the bacterial endosymbiont of the blood-sucking bat fly Penicillidia jenynsii (Insecta: Diptera: Nycteribiidae).</title>
        <authorList>
            <person name="Koga R."/>
            <person name="Moriyama M."/>
            <person name="Nozaki T."/>
            <person name="Fukatsu T."/>
        </authorList>
    </citation>
    <scope>NUCLEOTIDE SEQUENCE</scope>
    <source>
        <strain evidence="16">Kw-01</strain>
    </source>
</reference>
<dbReference type="PANTHER" id="PTHR43390">
    <property type="entry name" value="SIGNAL PEPTIDASE I"/>
    <property type="match status" value="1"/>
</dbReference>
<evidence type="ECO:0000259" key="15">
    <source>
        <dbReference type="Pfam" id="PF10502"/>
    </source>
</evidence>
<keyword evidence="7 13" id="KW-0645">Protease</keyword>
<evidence type="ECO:0000256" key="4">
    <source>
        <dbReference type="ARBA" id="ARBA00013208"/>
    </source>
</evidence>
<evidence type="ECO:0000256" key="7">
    <source>
        <dbReference type="ARBA" id="ARBA00022670"/>
    </source>
</evidence>
<protein>
    <recommendedName>
        <fullName evidence="5 13">Signal peptidase I</fullName>
        <ecNumber evidence="4 13">3.4.21.89</ecNumber>
    </recommendedName>
</protein>
<feature type="transmembrane region" description="Helical" evidence="13">
    <location>
        <begin position="58"/>
        <end position="79"/>
    </location>
</feature>
<dbReference type="InterPro" id="IPR036286">
    <property type="entry name" value="LexA/Signal_pep-like_sf"/>
</dbReference>
<feature type="active site" evidence="12">
    <location>
        <position position="89"/>
    </location>
</feature>
<dbReference type="InterPro" id="IPR019756">
    <property type="entry name" value="Pept_S26A_signal_pept_1_Ser-AS"/>
</dbReference>
<evidence type="ECO:0000256" key="12">
    <source>
        <dbReference type="PIRSR" id="PIRSR600223-1"/>
    </source>
</evidence>
<dbReference type="PROSITE" id="PS00760">
    <property type="entry name" value="SPASE_I_2"/>
    <property type="match status" value="1"/>
</dbReference>
<evidence type="ECO:0000256" key="14">
    <source>
        <dbReference type="RuleBase" id="RU362042"/>
    </source>
</evidence>
<dbReference type="Gene3D" id="2.10.109.10">
    <property type="entry name" value="Umud Fragment, subunit A"/>
    <property type="match status" value="1"/>
</dbReference>
<dbReference type="InterPro" id="IPR019533">
    <property type="entry name" value="Peptidase_S26"/>
</dbReference>
<keyword evidence="6" id="KW-1003">Cell membrane</keyword>
<dbReference type="InterPro" id="IPR019758">
    <property type="entry name" value="Pept_S26A_signal_pept_1_CS"/>
</dbReference>
<dbReference type="GO" id="GO:0009003">
    <property type="term" value="F:signal peptidase activity"/>
    <property type="evidence" value="ECO:0007669"/>
    <property type="project" value="UniProtKB-EC"/>
</dbReference>
<evidence type="ECO:0000256" key="1">
    <source>
        <dbReference type="ARBA" id="ARBA00000677"/>
    </source>
</evidence>
<dbReference type="PROSITE" id="PS00761">
    <property type="entry name" value="SPASE_I_3"/>
    <property type="match status" value="1"/>
</dbReference>
<evidence type="ECO:0000256" key="3">
    <source>
        <dbReference type="ARBA" id="ARBA00009370"/>
    </source>
</evidence>
<evidence type="ECO:0000256" key="11">
    <source>
        <dbReference type="ARBA" id="ARBA00023136"/>
    </source>
</evidence>
<sequence>MNANMFFLFLMTITIITGICWIINNFKLLNILKKKILKYLNIKNKDFIYTMIDKQSSYIEICGSFFSTLLIILLIRSFIYEPFQIPSASMMPTLLVGDFILVEKFSYGLKNPITHSTIFNIGSPKRGDVVVFRYPIDKNINFVKRVIGIGGDKIIYDPEKKELHIYPQYLTSKHMKYELPIYYSLLKDSNWGLFLNFDYKTLKWHGNYTVPCDTLLSNNAICYSEKNEIINNISHKIFIIPDVYTKPTYHQPGLSDNEWIVPFNHYFVMGDNRDNSSDSRMWGFVSSDNLIGRVVIIWLSIKKHEGQWPRGIRLDRIGKII</sequence>
<comment type="subcellular location">
    <subcellularLocation>
        <location evidence="2">Cell membrane</location>
        <topology evidence="2">Multi-pass membrane protein</topology>
    </subcellularLocation>
    <subcellularLocation>
        <location evidence="14">Membrane</location>
        <topology evidence="14">Multi-pass membrane protein</topology>
    </subcellularLocation>
</comment>
<evidence type="ECO:0000256" key="6">
    <source>
        <dbReference type="ARBA" id="ARBA00022475"/>
    </source>
</evidence>
<dbReference type="Gene3D" id="2.170.230.10">
    <property type="match status" value="1"/>
</dbReference>
<dbReference type="GO" id="GO:0004252">
    <property type="term" value="F:serine-type endopeptidase activity"/>
    <property type="evidence" value="ECO:0007669"/>
    <property type="project" value="InterPro"/>
</dbReference>
<dbReference type="EC" id="3.4.21.89" evidence="4 13"/>
<name>A0AAT9G4B9_9ENTR</name>
<dbReference type="EMBL" id="AP028961">
    <property type="protein sequence ID" value="BET44555.1"/>
    <property type="molecule type" value="Genomic_DNA"/>
</dbReference>
<keyword evidence="10 13" id="KW-1133">Transmembrane helix</keyword>
<dbReference type="NCBIfam" id="TIGR02227">
    <property type="entry name" value="sigpep_I_bact"/>
    <property type="match status" value="1"/>
</dbReference>
<dbReference type="PROSITE" id="PS00501">
    <property type="entry name" value="SPASE_I_1"/>
    <property type="match status" value="1"/>
</dbReference>
<dbReference type="PRINTS" id="PR00727">
    <property type="entry name" value="LEADERPTASE"/>
</dbReference>
<feature type="transmembrane region" description="Helical" evidence="13">
    <location>
        <begin position="6"/>
        <end position="26"/>
    </location>
</feature>
<feature type="active site" evidence="12">
    <location>
        <position position="144"/>
    </location>
</feature>
<evidence type="ECO:0000313" key="16">
    <source>
        <dbReference type="EMBL" id="BET44555.1"/>
    </source>
</evidence>
<evidence type="ECO:0000256" key="2">
    <source>
        <dbReference type="ARBA" id="ARBA00004651"/>
    </source>
</evidence>
<evidence type="ECO:0000256" key="10">
    <source>
        <dbReference type="ARBA" id="ARBA00022989"/>
    </source>
</evidence>
<evidence type="ECO:0000256" key="9">
    <source>
        <dbReference type="ARBA" id="ARBA00022801"/>
    </source>
</evidence>
<keyword evidence="8 13" id="KW-0812">Transmembrane</keyword>
<dbReference type="GO" id="GO:0005886">
    <property type="term" value="C:plasma membrane"/>
    <property type="evidence" value="ECO:0007669"/>
    <property type="project" value="UniProtKB-SubCell"/>
</dbReference>
<accession>A0AAT9G4B9</accession>
<comment type="catalytic activity">
    <reaction evidence="1 13">
        <text>Cleavage of hydrophobic, N-terminal signal or leader sequences from secreted and periplasmic proteins.</text>
        <dbReference type="EC" id="3.4.21.89"/>
    </reaction>
</comment>
<dbReference type="InterPro" id="IPR019757">
    <property type="entry name" value="Pept_S26A_signal_pept_1_Lys-AS"/>
</dbReference>
<organism evidence="16">
    <name type="scientific">Candidatus Aschnera chinzeii</name>
    <dbReference type="NCBI Taxonomy" id="1485666"/>
    <lineage>
        <taxon>Bacteria</taxon>
        <taxon>Pseudomonadati</taxon>
        <taxon>Pseudomonadota</taxon>
        <taxon>Gammaproteobacteria</taxon>
        <taxon>Enterobacterales</taxon>
        <taxon>Enterobacteriaceae</taxon>
        <taxon>Candidatus Aschnera</taxon>
    </lineage>
</organism>
<feature type="domain" description="Peptidase S26" evidence="15">
    <location>
        <begin position="60"/>
        <end position="298"/>
    </location>
</feature>
<proteinExistence type="inferred from homology"/>
<dbReference type="AlphaFoldDB" id="A0AAT9G4B9"/>
<dbReference type="PANTHER" id="PTHR43390:SF1">
    <property type="entry name" value="CHLOROPLAST PROCESSING PEPTIDASE"/>
    <property type="match status" value="1"/>
</dbReference>
<dbReference type="NCBIfam" id="NF008114">
    <property type="entry name" value="PRK10861.1"/>
    <property type="match status" value="1"/>
</dbReference>
<dbReference type="InterPro" id="IPR000223">
    <property type="entry name" value="Pept_S26A_signal_pept_1"/>
</dbReference>
<dbReference type="InterPro" id="IPR019766">
    <property type="entry name" value="Sign_pep_all-beta_subdom"/>
</dbReference>
<keyword evidence="9 13" id="KW-0378">Hydrolase</keyword>
<evidence type="ECO:0000256" key="13">
    <source>
        <dbReference type="RuleBase" id="RU003993"/>
    </source>
</evidence>
<evidence type="ECO:0000256" key="8">
    <source>
        <dbReference type="ARBA" id="ARBA00022692"/>
    </source>
</evidence>
<dbReference type="GO" id="GO:0006465">
    <property type="term" value="P:signal peptide processing"/>
    <property type="evidence" value="ECO:0007669"/>
    <property type="project" value="InterPro"/>
</dbReference>
<comment type="similarity">
    <text evidence="3 14">Belongs to the peptidase S26 family.</text>
</comment>
<reference evidence="16" key="2">
    <citation type="submission" date="2023-10" db="EMBL/GenBank/DDBJ databases">
        <authorList>
            <person name="Koga R."/>
            <person name="Fukatsu T."/>
        </authorList>
    </citation>
    <scope>NUCLEOTIDE SEQUENCE</scope>
    <source>
        <strain evidence="16">Kw-01</strain>
    </source>
</reference>
<gene>
    <name evidence="16" type="primary">lepB</name>
    <name evidence="16" type="ORF">ACHINZ_2270</name>
</gene>